<evidence type="ECO:0000256" key="1">
    <source>
        <dbReference type="ARBA" id="ARBA00006484"/>
    </source>
</evidence>
<gene>
    <name evidence="3" type="ORF">LSTR_LSTR013874</name>
</gene>
<dbReference type="PRINTS" id="PR00081">
    <property type="entry name" value="GDHRDH"/>
</dbReference>
<dbReference type="FunCoup" id="A0A482XBJ2">
    <property type="interactions" value="578"/>
</dbReference>
<dbReference type="InterPro" id="IPR036291">
    <property type="entry name" value="NAD(P)-bd_dom_sf"/>
</dbReference>
<dbReference type="FunFam" id="3.40.50.720:FF:000084">
    <property type="entry name" value="Short-chain dehydrogenase reductase"/>
    <property type="match status" value="1"/>
</dbReference>
<dbReference type="PROSITE" id="PS00061">
    <property type="entry name" value="ADH_SHORT"/>
    <property type="match status" value="1"/>
</dbReference>
<dbReference type="Gene3D" id="3.40.50.720">
    <property type="entry name" value="NAD(P)-binding Rossmann-like Domain"/>
    <property type="match status" value="1"/>
</dbReference>
<keyword evidence="4" id="KW-1185">Reference proteome</keyword>
<dbReference type="SUPFAM" id="SSF51735">
    <property type="entry name" value="NAD(P)-binding Rossmann-fold domains"/>
    <property type="match status" value="1"/>
</dbReference>
<dbReference type="Pfam" id="PF13561">
    <property type="entry name" value="adh_short_C2"/>
    <property type="match status" value="1"/>
</dbReference>
<proteinExistence type="inferred from homology"/>
<dbReference type="InterPro" id="IPR020904">
    <property type="entry name" value="Sc_DH/Rdtase_CS"/>
</dbReference>
<dbReference type="EMBL" id="QKKF02012883">
    <property type="protein sequence ID" value="RZF43194.1"/>
    <property type="molecule type" value="Genomic_DNA"/>
</dbReference>
<protein>
    <recommendedName>
        <fullName evidence="5">Dehydrogenase/reductase SDR family member 4</fullName>
    </recommendedName>
</protein>
<dbReference type="SMR" id="A0A482XBJ2"/>
<dbReference type="PRINTS" id="PR00080">
    <property type="entry name" value="SDRFAMILY"/>
</dbReference>
<evidence type="ECO:0000256" key="2">
    <source>
        <dbReference type="ARBA" id="ARBA00023002"/>
    </source>
</evidence>
<dbReference type="AlphaFoldDB" id="A0A482XBJ2"/>
<dbReference type="InterPro" id="IPR002347">
    <property type="entry name" value="SDR_fam"/>
</dbReference>
<organism evidence="3 4">
    <name type="scientific">Laodelphax striatellus</name>
    <name type="common">Small brown planthopper</name>
    <name type="synonym">Delphax striatella</name>
    <dbReference type="NCBI Taxonomy" id="195883"/>
    <lineage>
        <taxon>Eukaryota</taxon>
        <taxon>Metazoa</taxon>
        <taxon>Ecdysozoa</taxon>
        <taxon>Arthropoda</taxon>
        <taxon>Hexapoda</taxon>
        <taxon>Insecta</taxon>
        <taxon>Pterygota</taxon>
        <taxon>Neoptera</taxon>
        <taxon>Paraneoptera</taxon>
        <taxon>Hemiptera</taxon>
        <taxon>Auchenorrhyncha</taxon>
        <taxon>Fulgoroidea</taxon>
        <taxon>Delphacidae</taxon>
        <taxon>Criomorphinae</taxon>
        <taxon>Laodelphax</taxon>
    </lineage>
</organism>
<dbReference type="Proteomes" id="UP000291343">
    <property type="component" value="Unassembled WGS sequence"/>
</dbReference>
<keyword evidence="2" id="KW-0560">Oxidoreductase</keyword>
<evidence type="ECO:0000313" key="3">
    <source>
        <dbReference type="EMBL" id="RZF43194.1"/>
    </source>
</evidence>
<dbReference type="OrthoDB" id="1669814at2759"/>
<reference evidence="3 4" key="1">
    <citation type="journal article" date="2017" name="Gigascience">
        <title>Genome sequence of the small brown planthopper, Laodelphax striatellus.</title>
        <authorList>
            <person name="Zhu J."/>
            <person name="Jiang F."/>
            <person name="Wang X."/>
            <person name="Yang P."/>
            <person name="Bao Y."/>
            <person name="Zhao W."/>
            <person name="Wang W."/>
            <person name="Lu H."/>
            <person name="Wang Q."/>
            <person name="Cui N."/>
            <person name="Li J."/>
            <person name="Chen X."/>
            <person name="Luo L."/>
            <person name="Yu J."/>
            <person name="Kang L."/>
            <person name="Cui F."/>
        </authorList>
    </citation>
    <scope>NUCLEOTIDE SEQUENCE [LARGE SCALE GENOMIC DNA]</scope>
    <source>
        <strain evidence="3">Lst14</strain>
    </source>
</reference>
<dbReference type="GO" id="GO:0004090">
    <property type="term" value="F:carbonyl reductase (NADPH) activity"/>
    <property type="evidence" value="ECO:0007669"/>
    <property type="project" value="TreeGrafter"/>
</dbReference>
<name>A0A482XBJ2_LAOST</name>
<comment type="similarity">
    <text evidence="1">Belongs to the short-chain dehydrogenases/reductases (SDR) family.</text>
</comment>
<comment type="caution">
    <text evidence="3">The sequence shown here is derived from an EMBL/GenBank/DDBJ whole genome shotgun (WGS) entry which is preliminary data.</text>
</comment>
<dbReference type="InParanoid" id="A0A482XBJ2"/>
<dbReference type="PANTHER" id="PTHR43943">
    <property type="entry name" value="DEHYDROGENASE/REDUCTASE (SDR FAMILY) MEMBER 4"/>
    <property type="match status" value="1"/>
</dbReference>
<dbReference type="PANTHER" id="PTHR43943:SF2">
    <property type="entry name" value="DEHYDROGENASE_REDUCTASE 4"/>
    <property type="match status" value="1"/>
</dbReference>
<evidence type="ECO:0008006" key="5">
    <source>
        <dbReference type="Google" id="ProtNLM"/>
    </source>
</evidence>
<sequence>MFKSLVSFSLSKGVASSNLTVLNNNLRAMSTSSNGKLNGKVAVVTASTDGIGFAIAERLGKEGASVMISSRKQANVEKAVGKLKNQGYKVSGLVCHVGKKEDREKLLTEAASKFGGIDILVSNAAVNPIVGPVLDCPESAWDKIFEINVKAAFMLSQEALPYIRKRGGGSIIYISSIAGYQPLGLLGAYSVSKTALLGLTKAAAVDLASENIRVNCVAPGIIKTNFSSALHESETAREAALTQIPMNLLGEPKEIAGVVAFLVSEDASYITGESIIASGCMASRL</sequence>
<dbReference type="NCBIfam" id="NF005559">
    <property type="entry name" value="PRK07231.1"/>
    <property type="match status" value="1"/>
</dbReference>
<accession>A0A482XBJ2</accession>
<evidence type="ECO:0000313" key="4">
    <source>
        <dbReference type="Proteomes" id="UP000291343"/>
    </source>
</evidence>
<dbReference type="STRING" id="195883.A0A482XBJ2"/>